<evidence type="ECO:0000313" key="2">
    <source>
        <dbReference type="EMBL" id="OGM91026.1"/>
    </source>
</evidence>
<comment type="caution">
    <text evidence="2">The sequence shown here is derived from an EMBL/GenBank/DDBJ whole genome shotgun (WGS) entry which is preliminary data.</text>
</comment>
<dbReference type="Gene3D" id="3.40.50.150">
    <property type="entry name" value="Vaccinia Virus protein VP39"/>
    <property type="match status" value="1"/>
</dbReference>
<dbReference type="STRING" id="1802555.A2755_03680"/>
<gene>
    <name evidence="2" type="ORF">A2755_03680</name>
</gene>
<evidence type="ECO:0000259" key="1">
    <source>
        <dbReference type="Pfam" id="PF08484"/>
    </source>
</evidence>
<dbReference type="Pfam" id="PF08484">
    <property type="entry name" value="Methyltransf_14"/>
    <property type="match status" value="1"/>
</dbReference>
<dbReference type="EMBL" id="MGIP01000013">
    <property type="protein sequence ID" value="OGM91026.1"/>
    <property type="molecule type" value="Genomic_DNA"/>
</dbReference>
<dbReference type="InterPro" id="IPR013691">
    <property type="entry name" value="MeTrfase_14"/>
</dbReference>
<dbReference type="AlphaFoldDB" id="A0A1F8DRK2"/>
<proteinExistence type="predicted"/>
<organism evidence="2 3">
    <name type="scientific">Candidatus Wolfebacteria bacterium RIFCSPHIGHO2_01_FULL_48_22</name>
    <dbReference type="NCBI Taxonomy" id="1802555"/>
    <lineage>
        <taxon>Bacteria</taxon>
        <taxon>Candidatus Wolfeibacteriota</taxon>
    </lineage>
</organism>
<name>A0A1F8DRK2_9BACT</name>
<dbReference type="Pfam" id="PF13489">
    <property type="entry name" value="Methyltransf_23"/>
    <property type="match status" value="1"/>
</dbReference>
<sequence length="422" mass="48247">MSKTQRKARTTCRISGEKLIPLFSLGALYLSDFIEHRETPTYEPVELSLSLAPTSGLVQLQHTVPSDVLYRKYWYKSGTNATMTNELMGIAKKAQEMMHLKKGDVFVDIGCNDGTLFRFVDKHITRIGFDPNDFKKESIKHADVIINNYFNAKEYKKTKHGHRKAKVITSIAMFYDLEDPSSFVRDIKKTLDKDGLWIIQMSYLPLMLKQLAFDNICHEHLEYYSLGSLQHLLQKHSLDIVDCELNDVNGGSFRIYIRHKGADPATFATAPYRDVARMRVASILAHEKSLKLTKKKIYMDFWKEINALKKQTVAFIQKEKKKGKSIWGYGASTKGNTLLQWFGLDNTLIDAIAERSGAKFGLKTAGTNIPIKSEADMRRAKPDYLLVLPWHFIDEFKKREQGFLTSGGKFIVPCPRFEVIGE</sequence>
<dbReference type="InterPro" id="IPR029063">
    <property type="entry name" value="SAM-dependent_MTases_sf"/>
</dbReference>
<evidence type="ECO:0000313" key="3">
    <source>
        <dbReference type="Proteomes" id="UP000177029"/>
    </source>
</evidence>
<accession>A0A1F8DRK2</accession>
<dbReference type="SUPFAM" id="SSF53335">
    <property type="entry name" value="S-adenosyl-L-methionine-dependent methyltransferases"/>
    <property type="match status" value="1"/>
</dbReference>
<dbReference type="Proteomes" id="UP000177029">
    <property type="component" value="Unassembled WGS sequence"/>
</dbReference>
<protein>
    <recommendedName>
        <fullName evidence="1">C-methyltransferase domain-containing protein</fullName>
    </recommendedName>
</protein>
<dbReference type="Gene3D" id="3.40.50.720">
    <property type="entry name" value="NAD(P)-binding Rossmann-like Domain"/>
    <property type="match status" value="1"/>
</dbReference>
<reference evidence="2 3" key="1">
    <citation type="journal article" date="2016" name="Nat. Commun.">
        <title>Thousands of microbial genomes shed light on interconnected biogeochemical processes in an aquifer system.</title>
        <authorList>
            <person name="Anantharaman K."/>
            <person name="Brown C.T."/>
            <person name="Hug L.A."/>
            <person name="Sharon I."/>
            <person name="Castelle C.J."/>
            <person name="Probst A.J."/>
            <person name="Thomas B.C."/>
            <person name="Singh A."/>
            <person name="Wilkins M.J."/>
            <person name="Karaoz U."/>
            <person name="Brodie E.L."/>
            <person name="Williams K.H."/>
            <person name="Hubbard S.S."/>
            <person name="Banfield J.F."/>
        </authorList>
    </citation>
    <scope>NUCLEOTIDE SEQUENCE [LARGE SCALE GENOMIC DNA]</scope>
</reference>
<feature type="domain" description="C-methyltransferase" evidence="1">
    <location>
        <begin position="248"/>
        <end position="415"/>
    </location>
</feature>